<dbReference type="Proteomes" id="UP000247702">
    <property type="component" value="Unassembled WGS sequence"/>
</dbReference>
<organism evidence="1 2">
    <name type="scientific">Rhizophagus clarus</name>
    <dbReference type="NCBI Taxonomy" id="94130"/>
    <lineage>
        <taxon>Eukaryota</taxon>
        <taxon>Fungi</taxon>
        <taxon>Fungi incertae sedis</taxon>
        <taxon>Mucoromycota</taxon>
        <taxon>Glomeromycotina</taxon>
        <taxon>Glomeromycetes</taxon>
        <taxon>Glomerales</taxon>
        <taxon>Glomeraceae</taxon>
        <taxon>Rhizophagus</taxon>
    </lineage>
</organism>
<evidence type="ECO:0000313" key="1">
    <source>
        <dbReference type="EMBL" id="GBB98899.1"/>
    </source>
</evidence>
<sequence>MSTVKDHSQIIIRTINSQNNQSVFMLGPMDNYIVNKPEAKKLFEFLNPFLKLPDRRVLGGDILDKIVAELNDAMETSLIQRQLRISNRSAVFYRVAHQLNLCVDEILKSLLNINYYLNIEPPVIESRRQTGEELPLPHEIFEIINSPTFWSQITIISQNTYPYCKLLNVIQCGIFQVVHSMGYLAQY</sequence>
<evidence type="ECO:0000313" key="2">
    <source>
        <dbReference type="Proteomes" id="UP000247702"/>
    </source>
</evidence>
<keyword evidence="2" id="KW-1185">Reference proteome</keyword>
<comment type="caution">
    <text evidence="1">The sequence shown here is derived from an EMBL/GenBank/DDBJ whole genome shotgun (WGS) entry which is preliminary data.</text>
</comment>
<dbReference type="AlphaFoldDB" id="A0A2Z6RP45"/>
<accession>A0A2Z6RP45</accession>
<reference evidence="1 2" key="1">
    <citation type="submission" date="2017-11" db="EMBL/GenBank/DDBJ databases">
        <title>The genome of Rhizophagus clarus HR1 reveals common genetic basis of auxotrophy among arbuscular mycorrhizal fungi.</title>
        <authorList>
            <person name="Kobayashi Y."/>
        </authorList>
    </citation>
    <scope>NUCLEOTIDE SEQUENCE [LARGE SCALE GENOMIC DNA]</scope>
    <source>
        <strain evidence="1 2">HR1</strain>
    </source>
</reference>
<protein>
    <submittedName>
        <fullName evidence="1">Uncharacterized protein</fullName>
    </submittedName>
</protein>
<gene>
    <name evidence="1" type="ORF">RclHR1_33570002</name>
</gene>
<proteinExistence type="predicted"/>
<dbReference type="EMBL" id="BEXD01002621">
    <property type="protein sequence ID" value="GBB98899.1"/>
    <property type="molecule type" value="Genomic_DNA"/>
</dbReference>
<name>A0A2Z6RP45_9GLOM</name>
<dbReference type="STRING" id="94130.A0A2Z6RP45"/>